<dbReference type="AlphaFoldDB" id="A0A1Y1X8K8"/>
<reference evidence="3 4" key="1">
    <citation type="submission" date="2016-08" db="EMBL/GenBank/DDBJ databases">
        <title>A Parts List for Fungal Cellulosomes Revealed by Comparative Genomics.</title>
        <authorList>
            <consortium name="DOE Joint Genome Institute"/>
            <person name="Haitjema C.H."/>
            <person name="Gilmore S.P."/>
            <person name="Henske J.K."/>
            <person name="Solomon K.V."/>
            <person name="De Groot R."/>
            <person name="Kuo A."/>
            <person name="Mondo S.J."/>
            <person name="Salamov A.A."/>
            <person name="Labutti K."/>
            <person name="Zhao Z."/>
            <person name="Chiniquy J."/>
            <person name="Barry K."/>
            <person name="Brewer H.M."/>
            <person name="Purvine S.O."/>
            <person name="Wright A.T."/>
            <person name="Boxma B."/>
            <person name="Van Alen T."/>
            <person name="Hackstein J.H."/>
            <person name="Baker S.E."/>
            <person name="Grigoriev I.V."/>
            <person name="O'Malley M.A."/>
        </authorList>
    </citation>
    <scope>NUCLEOTIDE SEQUENCE [LARGE SCALE GENOMIC DNA]</scope>
    <source>
        <strain evidence="3 4">S4</strain>
    </source>
</reference>
<keyword evidence="2" id="KW-0472">Membrane</keyword>
<keyword evidence="2" id="KW-0812">Transmembrane</keyword>
<sequence>MDKNQKELIIKFNYKEKYCEEDTLNYKFSYLQQLSDNSIVPRNLKYCNQWDEKNKCFIENSMVFNDNFIYSINELSQQLGCISCCKDCSNKNYIQSLISLKSKSISNISQEMRILNENENENEEEIDIEKNNKKEIKSEINDYYKIITFRNKMNITDIPILYNIKSQNLNFCSQQKKISSCSIQYTCYPVQSRGFTSNEIDNEAPNFANIIFILLFIVVVISVIALIWIVIYVIRTYRRHKRMNQVIDENGEEICEEEYNSEDDKEYLSDNYDYCYKPSEIANKNNSTIIKLKYDS</sequence>
<proteinExistence type="predicted"/>
<feature type="coiled-coil region" evidence="1">
    <location>
        <begin position="105"/>
        <end position="139"/>
    </location>
</feature>
<evidence type="ECO:0000256" key="2">
    <source>
        <dbReference type="SAM" id="Phobius"/>
    </source>
</evidence>
<keyword evidence="1" id="KW-0175">Coiled coil</keyword>
<accession>A0A1Y1X8K8</accession>
<organism evidence="3 4">
    <name type="scientific">Anaeromyces robustus</name>
    <dbReference type="NCBI Taxonomy" id="1754192"/>
    <lineage>
        <taxon>Eukaryota</taxon>
        <taxon>Fungi</taxon>
        <taxon>Fungi incertae sedis</taxon>
        <taxon>Chytridiomycota</taxon>
        <taxon>Chytridiomycota incertae sedis</taxon>
        <taxon>Neocallimastigomycetes</taxon>
        <taxon>Neocallimastigales</taxon>
        <taxon>Neocallimastigaceae</taxon>
        <taxon>Anaeromyces</taxon>
    </lineage>
</organism>
<keyword evidence="4" id="KW-1185">Reference proteome</keyword>
<dbReference type="OrthoDB" id="2142101at2759"/>
<feature type="transmembrane region" description="Helical" evidence="2">
    <location>
        <begin position="210"/>
        <end position="234"/>
    </location>
</feature>
<evidence type="ECO:0000256" key="1">
    <source>
        <dbReference type="SAM" id="Coils"/>
    </source>
</evidence>
<dbReference type="EMBL" id="MCFG01000112">
    <property type="protein sequence ID" value="ORX81756.1"/>
    <property type="molecule type" value="Genomic_DNA"/>
</dbReference>
<gene>
    <name evidence="3" type="ORF">BCR32DRAFT_279514</name>
</gene>
<name>A0A1Y1X8K8_9FUNG</name>
<comment type="caution">
    <text evidence="3">The sequence shown here is derived from an EMBL/GenBank/DDBJ whole genome shotgun (WGS) entry which is preliminary data.</text>
</comment>
<protein>
    <submittedName>
        <fullName evidence="3">Uncharacterized protein</fullName>
    </submittedName>
</protein>
<evidence type="ECO:0000313" key="3">
    <source>
        <dbReference type="EMBL" id="ORX81756.1"/>
    </source>
</evidence>
<reference evidence="3 4" key="2">
    <citation type="submission" date="2016-08" db="EMBL/GenBank/DDBJ databases">
        <title>Pervasive Adenine N6-methylation of Active Genes in Fungi.</title>
        <authorList>
            <consortium name="DOE Joint Genome Institute"/>
            <person name="Mondo S.J."/>
            <person name="Dannebaum R.O."/>
            <person name="Kuo R.C."/>
            <person name="Labutti K."/>
            <person name="Haridas S."/>
            <person name="Kuo A."/>
            <person name="Salamov A."/>
            <person name="Ahrendt S.R."/>
            <person name="Lipzen A."/>
            <person name="Sullivan W."/>
            <person name="Andreopoulos W.B."/>
            <person name="Clum A."/>
            <person name="Lindquist E."/>
            <person name="Daum C."/>
            <person name="Ramamoorthy G.K."/>
            <person name="Gryganskyi A."/>
            <person name="Culley D."/>
            <person name="Magnuson J.K."/>
            <person name="James T.Y."/>
            <person name="O'Malley M.A."/>
            <person name="Stajich J.E."/>
            <person name="Spatafora J.W."/>
            <person name="Visel A."/>
            <person name="Grigoriev I.V."/>
        </authorList>
    </citation>
    <scope>NUCLEOTIDE SEQUENCE [LARGE SCALE GENOMIC DNA]</scope>
    <source>
        <strain evidence="3 4">S4</strain>
    </source>
</reference>
<evidence type="ECO:0000313" key="4">
    <source>
        <dbReference type="Proteomes" id="UP000193944"/>
    </source>
</evidence>
<dbReference type="Proteomes" id="UP000193944">
    <property type="component" value="Unassembled WGS sequence"/>
</dbReference>
<keyword evidence="2" id="KW-1133">Transmembrane helix</keyword>